<organism evidence="1">
    <name type="scientific">Bacteroides intestinalis</name>
    <dbReference type="NCBI Taxonomy" id="329854"/>
    <lineage>
        <taxon>Bacteria</taxon>
        <taxon>Pseudomonadati</taxon>
        <taxon>Bacteroidota</taxon>
        <taxon>Bacteroidia</taxon>
        <taxon>Bacteroidales</taxon>
        <taxon>Bacteroidaceae</taxon>
        <taxon>Bacteroides</taxon>
    </lineage>
</organism>
<dbReference type="AlphaFoldDB" id="A0A139LV10"/>
<evidence type="ECO:0008006" key="3">
    <source>
        <dbReference type="Google" id="ProtNLM"/>
    </source>
</evidence>
<dbReference type="RefSeq" id="WP_022208680.1">
    <property type="nucleotide sequence ID" value="NZ_KQ968666.1"/>
</dbReference>
<name>A0A139LV10_9BACE</name>
<dbReference type="Gene3D" id="1.10.1220.10">
    <property type="entry name" value="Met repressor-like"/>
    <property type="match status" value="1"/>
</dbReference>
<proteinExistence type="predicted"/>
<dbReference type="Pfam" id="PF05534">
    <property type="entry name" value="HicB"/>
    <property type="match status" value="1"/>
</dbReference>
<reference evidence="1 2" key="1">
    <citation type="submission" date="2016-02" db="EMBL/GenBank/DDBJ databases">
        <authorList>
            <person name="Wen L."/>
            <person name="He K."/>
            <person name="Yang H."/>
        </authorList>
    </citation>
    <scope>NUCLEOTIDE SEQUENCE [LARGE SCALE GENOMIC DNA]</scope>
    <source>
        <strain evidence="1 2">KLE1704</strain>
    </source>
</reference>
<dbReference type="GO" id="GO:0006355">
    <property type="term" value="P:regulation of DNA-templated transcription"/>
    <property type="evidence" value="ECO:0007669"/>
    <property type="project" value="InterPro"/>
</dbReference>
<sequence>MEAAIDRKQTAFRLSTDLLDRLRLAAKKQNRSLNNFVESILMDVVYNEPNEETKEAIAEAKAGEFAGTIDMENFDTFMKSIKNIE</sequence>
<protein>
    <recommendedName>
        <fullName evidence="3">Toxin-antitoxin system protein</fullName>
    </recommendedName>
</protein>
<comment type="caution">
    <text evidence="1">The sequence shown here is derived from an EMBL/GenBank/DDBJ whole genome shotgun (WGS) entry which is preliminary data.</text>
</comment>
<dbReference type="Proteomes" id="UP000070319">
    <property type="component" value="Unassembled WGS sequence"/>
</dbReference>
<dbReference type="InterPro" id="IPR008651">
    <property type="entry name" value="Uncharacterised_HicB"/>
</dbReference>
<dbReference type="SUPFAM" id="SSF47598">
    <property type="entry name" value="Ribbon-helix-helix"/>
    <property type="match status" value="1"/>
</dbReference>
<evidence type="ECO:0000313" key="1">
    <source>
        <dbReference type="EMBL" id="KXT55268.1"/>
    </source>
</evidence>
<dbReference type="PATRIC" id="fig|329854.7.peg.277"/>
<evidence type="ECO:0000313" key="2">
    <source>
        <dbReference type="Proteomes" id="UP000070319"/>
    </source>
</evidence>
<dbReference type="EMBL" id="LTDF01000027">
    <property type="protein sequence ID" value="KXT55268.1"/>
    <property type="molecule type" value="Genomic_DNA"/>
</dbReference>
<gene>
    <name evidence="1" type="ORF">HMPREF2531_00268</name>
</gene>
<dbReference type="InterPro" id="IPR013321">
    <property type="entry name" value="Arc_rbn_hlx_hlx"/>
</dbReference>
<accession>A0A139LV10</accession>
<dbReference type="InterPro" id="IPR010985">
    <property type="entry name" value="Ribbon_hlx_hlx"/>
</dbReference>